<evidence type="ECO:0000313" key="5">
    <source>
        <dbReference type="Proteomes" id="UP000643525"/>
    </source>
</evidence>
<feature type="transmembrane region" description="Helical" evidence="2">
    <location>
        <begin position="53"/>
        <end position="75"/>
    </location>
</feature>
<accession>A0ABR9JAC8</accession>
<feature type="compositionally biased region" description="Polar residues" evidence="1">
    <location>
        <begin position="1"/>
        <end position="30"/>
    </location>
</feature>
<sequence length="303" mass="33014">MSTAQTHLVRLDSQQQPEKTMARSSETPDNASAREKARRMQQDQERKQKLTSVLLRVGVVVVALAVVIGLTIFVVNRDDSGPAASEGPAPAAANEQGGFVLTSSTELAEGDDLGQVDAAEIEEPESEMPPGVTEREAGEVPHIVIYIDAYCIHCANFEAEHSAQLSEWLDEGLVTVEYRTVSYLSSSTNYPARAANAFACMAEESPESYSAYVAQVTANRVDNDEISDDDLAALASETYDADITQCVDDGTYRAFASYTTRHAQAAGIEGTPSVYVDEVSWADSERPFRELVEEHIEEYQSES</sequence>
<dbReference type="EMBL" id="JADBED010000001">
    <property type="protein sequence ID" value="MBE1522890.1"/>
    <property type="molecule type" value="Genomic_DNA"/>
</dbReference>
<dbReference type="InterPro" id="IPR012336">
    <property type="entry name" value="Thioredoxin-like_fold"/>
</dbReference>
<evidence type="ECO:0000313" key="4">
    <source>
        <dbReference type="EMBL" id="MBE1522890.1"/>
    </source>
</evidence>
<protein>
    <submittedName>
        <fullName evidence="4">Protein-disulfide isomerase</fullName>
    </submittedName>
</protein>
<feature type="region of interest" description="Disordered" evidence="1">
    <location>
        <begin position="1"/>
        <end position="47"/>
    </location>
</feature>
<evidence type="ECO:0000256" key="1">
    <source>
        <dbReference type="SAM" id="MobiDB-lite"/>
    </source>
</evidence>
<dbReference type="Gene3D" id="3.40.30.10">
    <property type="entry name" value="Glutaredoxin"/>
    <property type="match status" value="1"/>
</dbReference>
<feature type="domain" description="Thioredoxin-like fold" evidence="3">
    <location>
        <begin position="142"/>
        <end position="284"/>
    </location>
</feature>
<proteinExistence type="predicted"/>
<name>A0ABR9JAC8_9MICC</name>
<comment type="caution">
    <text evidence="4">The sequence shown here is derived from an EMBL/GenBank/DDBJ whole genome shotgun (WGS) entry which is preliminary data.</text>
</comment>
<feature type="compositionally biased region" description="Basic and acidic residues" evidence="1">
    <location>
        <begin position="32"/>
        <end position="47"/>
    </location>
</feature>
<dbReference type="Pfam" id="PF13462">
    <property type="entry name" value="Thioredoxin_4"/>
    <property type="match status" value="1"/>
</dbReference>
<keyword evidence="2" id="KW-0472">Membrane</keyword>
<keyword evidence="5" id="KW-1185">Reference proteome</keyword>
<keyword evidence="4" id="KW-0413">Isomerase</keyword>
<dbReference type="SUPFAM" id="SSF52833">
    <property type="entry name" value="Thioredoxin-like"/>
    <property type="match status" value="1"/>
</dbReference>
<organism evidence="4 5">
    <name type="scientific">Nesterenkonia lutea</name>
    <dbReference type="NCBI Taxonomy" id="272919"/>
    <lineage>
        <taxon>Bacteria</taxon>
        <taxon>Bacillati</taxon>
        <taxon>Actinomycetota</taxon>
        <taxon>Actinomycetes</taxon>
        <taxon>Micrococcales</taxon>
        <taxon>Micrococcaceae</taxon>
        <taxon>Nesterenkonia</taxon>
    </lineage>
</organism>
<dbReference type="Proteomes" id="UP000643525">
    <property type="component" value="Unassembled WGS sequence"/>
</dbReference>
<dbReference type="InterPro" id="IPR036249">
    <property type="entry name" value="Thioredoxin-like_sf"/>
</dbReference>
<keyword evidence="2" id="KW-1133">Transmembrane helix</keyword>
<evidence type="ECO:0000256" key="2">
    <source>
        <dbReference type="SAM" id="Phobius"/>
    </source>
</evidence>
<keyword evidence="2" id="KW-0812">Transmembrane</keyword>
<evidence type="ECO:0000259" key="3">
    <source>
        <dbReference type="Pfam" id="PF13462"/>
    </source>
</evidence>
<gene>
    <name evidence="4" type="ORF">H4W27_000008</name>
</gene>
<dbReference type="GO" id="GO:0016853">
    <property type="term" value="F:isomerase activity"/>
    <property type="evidence" value="ECO:0007669"/>
    <property type="project" value="UniProtKB-KW"/>
</dbReference>
<reference evidence="4 5" key="1">
    <citation type="submission" date="2020-10" db="EMBL/GenBank/DDBJ databases">
        <title>Sequencing the genomes of 1000 actinobacteria strains.</title>
        <authorList>
            <person name="Klenk H.-P."/>
        </authorList>
    </citation>
    <scope>NUCLEOTIDE SEQUENCE [LARGE SCALE GENOMIC DNA]</scope>
    <source>
        <strain evidence="4 5">DSM 15666</strain>
    </source>
</reference>
<dbReference type="RefSeq" id="WP_192594123.1">
    <property type="nucleotide sequence ID" value="NZ_BAAALJ010000015.1"/>
</dbReference>